<dbReference type="Proteomes" id="UP000582659">
    <property type="component" value="Unassembled WGS sequence"/>
</dbReference>
<comment type="similarity">
    <text evidence="1">Belongs to the peptidase A1 family.</text>
</comment>
<dbReference type="InterPro" id="IPR001461">
    <property type="entry name" value="Aspartic_peptidase_A1"/>
</dbReference>
<feature type="domain" description="Peptidase A1" evidence="2">
    <location>
        <begin position="33"/>
        <end position="352"/>
    </location>
</feature>
<evidence type="ECO:0000313" key="6">
    <source>
        <dbReference type="WBParaSite" id="BXY_1081000.1"/>
    </source>
</evidence>
<reference evidence="6" key="1">
    <citation type="submission" date="2016-11" db="UniProtKB">
        <authorList>
            <consortium name="WormBaseParasite"/>
        </authorList>
    </citation>
    <scope>IDENTIFICATION</scope>
</reference>
<protein>
    <submittedName>
        <fullName evidence="3">(pine wood nematode) hypothetical protein</fullName>
    </submittedName>
    <submittedName>
        <fullName evidence="6">Peptidase A1 domain-containing protein</fullName>
    </submittedName>
</protein>
<organism evidence="4 6">
    <name type="scientific">Bursaphelenchus xylophilus</name>
    <name type="common">Pinewood nematode worm</name>
    <name type="synonym">Aphelenchoides xylophilus</name>
    <dbReference type="NCBI Taxonomy" id="6326"/>
    <lineage>
        <taxon>Eukaryota</taxon>
        <taxon>Metazoa</taxon>
        <taxon>Ecdysozoa</taxon>
        <taxon>Nematoda</taxon>
        <taxon>Chromadorea</taxon>
        <taxon>Rhabditida</taxon>
        <taxon>Tylenchina</taxon>
        <taxon>Tylenchomorpha</taxon>
        <taxon>Aphelenchoidea</taxon>
        <taxon>Aphelenchoididae</taxon>
        <taxon>Bursaphelenchus</taxon>
    </lineage>
</organism>
<dbReference type="OrthoDB" id="5868712at2759"/>
<evidence type="ECO:0000259" key="2">
    <source>
        <dbReference type="PROSITE" id="PS51767"/>
    </source>
</evidence>
<dbReference type="InterPro" id="IPR021109">
    <property type="entry name" value="Peptidase_aspartic_dom_sf"/>
</dbReference>
<name>A0A1I7SCQ8_BURXY</name>
<keyword evidence="5" id="KW-1185">Reference proteome</keyword>
<dbReference type="PANTHER" id="PTHR47966">
    <property type="entry name" value="BETA-SITE APP-CLEAVING ENZYME, ISOFORM A-RELATED"/>
    <property type="match status" value="1"/>
</dbReference>
<dbReference type="EMBL" id="CAJFDI010000002">
    <property type="protein sequence ID" value="CAD5213916.1"/>
    <property type="molecule type" value="Genomic_DNA"/>
</dbReference>
<dbReference type="PANTHER" id="PTHR47966:SF51">
    <property type="entry name" value="BETA-SITE APP-CLEAVING ENZYME, ISOFORM A-RELATED"/>
    <property type="match status" value="1"/>
</dbReference>
<dbReference type="SMR" id="A0A1I7SCQ8"/>
<dbReference type="WBParaSite" id="BXY_1081000.1">
    <property type="protein sequence ID" value="BXY_1081000.1"/>
    <property type="gene ID" value="BXY_1081000"/>
</dbReference>
<reference evidence="3" key="2">
    <citation type="submission" date="2020-09" db="EMBL/GenBank/DDBJ databases">
        <authorList>
            <person name="Kikuchi T."/>
        </authorList>
    </citation>
    <scope>NUCLEOTIDE SEQUENCE</scope>
    <source>
        <strain evidence="3">Ka4C1</strain>
    </source>
</reference>
<dbReference type="GO" id="GO:0004190">
    <property type="term" value="F:aspartic-type endopeptidase activity"/>
    <property type="evidence" value="ECO:0007669"/>
    <property type="project" value="InterPro"/>
</dbReference>
<sequence>MITFNTVLTAICSLSKCFPQLDLPLRLEEGFLQTTDLNLATNQTLTVALDLASDNFWVFGANKVDDALLQGVPSGVLKTANDPLVVFNESSTRFIVKYRKPIYEDDFNITIQFARSVINLNTNALGIPQIGVALKNVTTYMSYLVGGSGVFGMQTSSYANGVTISNSPGNVMLLYTPTYGKTEGRVATGANAVDSRCSNSSLTFPMIRTRALYPGSEGNYFAFNSTLTNKKMLLSTMTSYVVVDPATFSVVEKVLLPVWDPRNLTDDKGIPLRKHKIIPCNLTKSAPVLTFGVEGKSLTLDGTDYVKRTTTGYCILKLRQMTANEDYWVLGYPFLQKYCVKVDFYKKTLSFSSSNQVAGETEDE</sequence>
<evidence type="ECO:0000256" key="1">
    <source>
        <dbReference type="ARBA" id="ARBA00007447"/>
    </source>
</evidence>
<gene>
    <name evidence="3" type="ORF">BXYJ_LOCUS3269</name>
</gene>
<evidence type="ECO:0000313" key="5">
    <source>
        <dbReference type="Proteomes" id="UP000659654"/>
    </source>
</evidence>
<proteinExistence type="inferred from homology"/>
<dbReference type="Proteomes" id="UP000659654">
    <property type="component" value="Unassembled WGS sequence"/>
</dbReference>
<dbReference type="PROSITE" id="PS51767">
    <property type="entry name" value="PEPTIDASE_A1"/>
    <property type="match status" value="1"/>
</dbReference>
<dbReference type="GO" id="GO:0006508">
    <property type="term" value="P:proteolysis"/>
    <property type="evidence" value="ECO:0007669"/>
    <property type="project" value="InterPro"/>
</dbReference>
<dbReference type="SUPFAM" id="SSF50630">
    <property type="entry name" value="Acid proteases"/>
    <property type="match status" value="1"/>
</dbReference>
<dbReference type="EMBL" id="CAJFCV020000002">
    <property type="protein sequence ID" value="CAG9093668.1"/>
    <property type="molecule type" value="Genomic_DNA"/>
</dbReference>
<dbReference type="Gene3D" id="2.40.70.10">
    <property type="entry name" value="Acid Proteases"/>
    <property type="match status" value="1"/>
</dbReference>
<dbReference type="Pfam" id="PF00026">
    <property type="entry name" value="Asp"/>
    <property type="match status" value="1"/>
</dbReference>
<accession>A0A1I7SCQ8</accession>
<dbReference type="Proteomes" id="UP000095284">
    <property type="component" value="Unplaced"/>
</dbReference>
<dbReference type="InterPro" id="IPR033121">
    <property type="entry name" value="PEPTIDASE_A1"/>
</dbReference>
<evidence type="ECO:0000313" key="4">
    <source>
        <dbReference type="Proteomes" id="UP000095284"/>
    </source>
</evidence>
<dbReference type="AlphaFoldDB" id="A0A1I7SCQ8"/>
<evidence type="ECO:0000313" key="3">
    <source>
        <dbReference type="EMBL" id="CAD5213916.1"/>
    </source>
</evidence>